<reference evidence="1 2" key="2">
    <citation type="journal article" date="2022" name="Mol. Ecol. Resour.">
        <title>The genomes of chicory, endive, great burdock and yacon provide insights into Asteraceae paleo-polyploidization history and plant inulin production.</title>
        <authorList>
            <person name="Fan W."/>
            <person name="Wang S."/>
            <person name="Wang H."/>
            <person name="Wang A."/>
            <person name="Jiang F."/>
            <person name="Liu H."/>
            <person name="Zhao H."/>
            <person name="Xu D."/>
            <person name="Zhang Y."/>
        </authorList>
    </citation>
    <scope>NUCLEOTIDE SEQUENCE [LARGE SCALE GENOMIC DNA]</scope>
    <source>
        <strain evidence="2">cv. Punajuju</strain>
        <tissue evidence="1">Leaves</tissue>
    </source>
</reference>
<comment type="caution">
    <text evidence="1">The sequence shown here is derived from an EMBL/GenBank/DDBJ whole genome shotgun (WGS) entry which is preliminary data.</text>
</comment>
<gene>
    <name evidence="1" type="ORF">L2E82_05257</name>
</gene>
<evidence type="ECO:0000313" key="2">
    <source>
        <dbReference type="Proteomes" id="UP001055811"/>
    </source>
</evidence>
<dbReference type="Proteomes" id="UP001055811">
    <property type="component" value="Linkage Group LG01"/>
</dbReference>
<name>A0ACB9H8A6_CICIN</name>
<sequence length="265" mass="29243">MAKKKNQSNNNEKQINGGRKNKENDGLVTVVLKVDLHCEGCAVKTIKSVRSLDGVESAKKEGNELKKITVIGKVDPVELRQKVEKKINQKVDLVSAVSDGGKQQTAAVQDENKPKKFPVTTTKLKIPLHCQGCIEKIYKIVSKTEGFMDMSIDKSNDLVILKGGIDVEALTEEIKGKLKKKVDIVPAKKDGGEKKGKGGGGDGESKENGGEDRNVEVHRMEYFVGQGQYMYPQYPQYVNGPEYVFNCMHATQMFNDENPNACVVL</sequence>
<proteinExistence type="predicted"/>
<evidence type="ECO:0000313" key="1">
    <source>
        <dbReference type="EMBL" id="KAI3791486.1"/>
    </source>
</evidence>
<protein>
    <submittedName>
        <fullName evidence="1">Uncharacterized protein</fullName>
    </submittedName>
</protein>
<reference evidence="2" key="1">
    <citation type="journal article" date="2022" name="Mol. Ecol. Resour.">
        <title>The genomes of chicory, endive, great burdock and yacon provide insights into Asteraceae palaeo-polyploidization history and plant inulin production.</title>
        <authorList>
            <person name="Fan W."/>
            <person name="Wang S."/>
            <person name="Wang H."/>
            <person name="Wang A."/>
            <person name="Jiang F."/>
            <person name="Liu H."/>
            <person name="Zhao H."/>
            <person name="Xu D."/>
            <person name="Zhang Y."/>
        </authorList>
    </citation>
    <scope>NUCLEOTIDE SEQUENCE [LARGE SCALE GENOMIC DNA]</scope>
    <source>
        <strain evidence="2">cv. Punajuju</strain>
    </source>
</reference>
<accession>A0ACB9H8A6</accession>
<organism evidence="1 2">
    <name type="scientific">Cichorium intybus</name>
    <name type="common">Chicory</name>
    <dbReference type="NCBI Taxonomy" id="13427"/>
    <lineage>
        <taxon>Eukaryota</taxon>
        <taxon>Viridiplantae</taxon>
        <taxon>Streptophyta</taxon>
        <taxon>Embryophyta</taxon>
        <taxon>Tracheophyta</taxon>
        <taxon>Spermatophyta</taxon>
        <taxon>Magnoliopsida</taxon>
        <taxon>eudicotyledons</taxon>
        <taxon>Gunneridae</taxon>
        <taxon>Pentapetalae</taxon>
        <taxon>asterids</taxon>
        <taxon>campanulids</taxon>
        <taxon>Asterales</taxon>
        <taxon>Asteraceae</taxon>
        <taxon>Cichorioideae</taxon>
        <taxon>Cichorieae</taxon>
        <taxon>Cichoriinae</taxon>
        <taxon>Cichorium</taxon>
    </lineage>
</organism>
<dbReference type="EMBL" id="CM042009">
    <property type="protein sequence ID" value="KAI3791486.1"/>
    <property type="molecule type" value="Genomic_DNA"/>
</dbReference>
<keyword evidence="2" id="KW-1185">Reference proteome</keyword>